<keyword evidence="2" id="KW-1185">Reference proteome</keyword>
<dbReference type="SUPFAM" id="SSF50630">
    <property type="entry name" value="Acid proteases"/>
    <property type="match status" value="1"/>
</dbReference>
<dbReference type="Gene3D" id="2.40.70.10">
    <property type="entry name" value="Acid Proteases"/>
    <property type="match status" value="1"/>
</dbReference>
<gene>
    <name evidence="1" type="ORF">O3P69_010037</name>
</gene>
<name>A0AAW0SPY2_SCYPA</name>
<accession>A0AAW0SPY2</accession>
<organism evidence="1 2">
    <name type="scientific">Scylla paramamosain</name>
    <name type="common">Mud crab</name>
    <dbReference type="NCBI Taxonomy" id="85552"/>
    <lineage>
        <taxon>Eukaryota</taxon>
        <taxon>Metazoa</taxon>
        <taxon>Ecdysozoa</taxon>
        <taxon>Arthropoda</taxon>
        <taxon>Crustacea</taxon>
        <taxon>Multicrustacea</taxon>
        <taxon>Malacostraca</taxon>
        <taxon>Eumalacostraca</taxon>
        <taxon>Eucarida</taxon>
        <taxon>Decapoda</taxon>
        <taxon>Pleocyemata</taxon>
        <taxon>Brachyura</taxon>
        <taxon>Eubrachyura</taxon>
        <taxon>Portunoidea</taxon>
        <taxon>Portunidae</taxon>
        <taxon>Portuninae</taxon>
        <taxon>Scylla</taxon>
    </lineage>
</organism>
<dbReference type="AlphaFoldDB" id="A0AAW0SPY2"/>
<proteinExistence type="predicted"/>
<evidence type="ECO:0000313" key="2">
    <source>
        <dbReference type="Proteomes" id="UP001487740"/>
    </source>
</evidence>
<dbReference type="EMBL" id="JARAKH010000048">
    <property type="protein sequence ID" value="KAK8376830.1"/>
    <property type="molecule type" value="Genomic_DNA"/>
</dbReference>
<protein>
    <submittedName>
        <fullName evidence="1">Uncharacterized protein</fullName>
    </submittedName>
</protein>
<sequence length="282" mass="31465">MPDDIVLILADYEFTRPVVTQRSVRTTSTRPDGTTLELPANTHDIWCSEDRRCRPPSMAMNSDSSMSTINTQDAVSSSIQGAEISVLPASNKDTRCGKRCLLMTAANGSNIKTFGTHTIHLILNSHRFKWTFTIADVSRPLLGADFLHAHSLFIDMKESLIVDSTTFESTNLRHALLPAVHLNSVFCSNVYAKILMDYLDIVRPQFHLVVPKHGVMYHTTTTGPTLHARAKQVSSQRAKEEFIIMKEMGIMCRSDTPWGIPAAHGSKIDWRLEALWGLALSE</sequence>
<dbReference type="Proteomes" id="UP001487740">
    <property type="component" value="Unassembled WGS sequence"/>
</dbReference>
<dbReference type="InterPro" id="IPR021109">
    <property type="entry name" value="Peptidase_aspartic_dom_sf"/>
</dbReference>
<reference evidence="1 2" key="1">
    <citation type="submission" date="2023-03" db="EMBL/GenBank/DDBJ databases">
        <title>High-quality genome of Scylla paramamosain provides insights in environmental adaptation.</title>
        <authorList>
            <person name="Zhang L."/>
        </authorList>
    </citation>
    <scope>NUCLEOTIDE SEQUENCE [LARGE SCALE GENOMIC DNA]</scope>
    <source>
        <strain evidence="1">LZ_2023a</strain>
        <tissue evidence="1">Muscle</tissue>
    </source>
</reference>
<evidence type="ECO:0000313" key="1">
    <source>
        <dbReference type="EMBL" id="KAK8376830.1"/>
    </source>
</evidence>
<comment type="caution">
    <text evidence="1">The sequence shown here is derived from an EMBL/GenBank/DDBJ whole genome shotgun (WGS) entry which is preliminary data.</text>
</comment>